<name>A0ABW8BZT1_9ACTN</name>
<evidence type="ECO:0000259" key="1">
    <source>
        <dbReference type="Pfam" id="PF04149"/>
    </source>
</evidence>
<dbReference type="Pfam" id="PF04149">
    <property type="entry name" value="DUF397"/>
    <property type="match status" value="1"/>
</dbReference>
<dbReference type="RefSeq" id="WP_399644192.1">
    <property type="nucleotide sequence ID" value="NZ_JBITYG010000001.1"/>
</dbReference>
<gene>
    <name evidence="2" type="ORF">ACIGXA_04095</name>
</gene>
<dbReference type="InterPro" id="IPR007278">
    <property type="entry name" value="DUF397"/>
</dbReference>
<evidence type="ECO:0000313" key="3">
    <source>
        <dbReference type="Proteomes" id="UP001614394"/>
    </source>
</evidence>
<comment type="caution">
    <text evidence="2">The sequence shown here is derived from an EMBL/GenBank/DDBJ whole genome shotgun (WGS) entry which is preliminary data.</text>
</comment>
<dbReference type="EMBL" id="JBITYG010000001">
    <property type="protein sequence ID" value="MFI9099683.1"/>
    <property type="molecule type" value="Genomic_DNA"/>
</dbReference>
<sequence>MTTKAEALNNANWFTSSYSNDQGGACVEGARLADGSMAVRDSKDPHGPALVFTADAWRSFAAAVGYGEFPDA</sequence>
<evidence type="ECO:0000313" key="2">
    <source>
        <dbReference type="EMBL" id="MFI9099683.1"/>
    </source>
</evidence>
<accession>A0ABW8BZT1</accession>
<protein>
    <submittedName>
        <fullName evidence="2">DUF397 domain-containing protein</fullName>
    </submittedName>
</protein>
<feature type="domain" description="DUF397" evidence="1">
    <location>
        <begin position="11"/>
        <end position="64"/>
    </location>
</feature>
<reference evidence="2 3" key="1">
    <citation type="submission" date="2024-10" db="EMBL/GenBank/DDBJ databases">
        <title>The Natural Products Discovery Center: Release of the First 8490 Sequenced Strains for Exploring Actinobacteria Biosynthetic Diversity.</title>
        <authorList>
            <person name="Kalkreuter E."/>
            <person name="Kautsar S.A."/>
            <person name="Yang D."/>
            <person name="Bader C.D."/>
            <person name="Teijaro C.N."/>
            <person name="Fluegel L."/>
            <person name="Davis C.M."/>
            <person name="Simpson J.R."/>
            <person name="Lauterbach L."/>
            <person name="Steele A.D."/>
            <person name="Gui C."/>
            <person name="Meng S."/>
            <person name="Li G."/>
            <person name="Viehrig K."/>
            <person name="Ye F."/>
            <person name="Su P."/>
            <person name="Kiefer A.F."/>
            <person name="Nichols A."/>
            <person name="Cepeda A.J."/>
            <person name="Yan W."/>
            <person name="Fan B."/>
            <person name="Jiang Y."/>
            <person name="Adhikari A."/>
            <person name="Zheng C.-J."/>
            <person name="Schuster L."/>
            <person name="Cowan T.M."/>
            <person name="Smanski M.J."/>
            <person name="Chevrette M.G."/>
            <person name="De Carvalho L.P.S."/>
            <person name="Shen B."/>
        </authorList>
    </citation>
    <scope>NUCLEOTIDE SEQUENCE [LARGE SCALE GENOMIC DNA]</scope>
    <source>
        <strain evidence="2 3">NPDC053399</strain>
    </source>
</reference>
<proteinExistence type="predicted"/>
<organism evidence="2 3">
    <name type="scientific">Streptomyces fildesensis</name>
    <dbReference type="NCBI Taxonomy" id="375757"/>
    <lineage>
        <taxon>Bacteria</taxon>
        <taxon>Bacillati</taxon>
        <taxon>Actinomycetota</taxon>
        <taxon>Actinomycetes</taxon>
        <taxon>Kitasatosporales</taxon>
        <taxon>Streptomycetaceae</taxon>
        <taxon>Streptomyces</taxon>
    </lineage>
</organism>
<dbReference type="Proteomes" id="UP001614394">
    <property type="component" value="Unassembled WGS sequence"/>
</dbReference>
<keyword evidence="3" id="KW-1185">Reference proteome</keyword>